<evidence type="ECO:0000256" key="1">
    <source>
        <dbReference type="SAM" id="SignalP"/>
    </source>
</evidence>
<evidence type="ECO:0000313" key="3">
    <source>
        <dbReference type="Proteomes" id="UP001250538"/>
    </source>
</evidence>
<keyword evidence="1" id="KW-0732">Signal</keyword>
<dbReference type="PANTHER" id="PTHR43649:SF12">
    <property type="entry name" value="DIACETYLCHITOBIOSE BINDING PROTEIN DASA"/>
    <property type="match status" value="1"/>
</dbReference>
<dbReference type="RefSeq" id="WP_315747142.1">
    <property type="nucleotide sequence ID" value="NZ_JAVYAA010000008.1"/>
</dbReference>
<dbReference type="PANTHER" id="PTHR43649">
    <property type="entry name" value="ARABINOSE-BINDING PROTEIN-RELATED"/>
    <property type="match status" value="1"/>
</dbReference>
<feature type="signal peptide" evidence="1">
    <location>
        <begin position="1"/>
        <end position="18"/>
    </location>
</feature>
<dbReference type="EMBL" id="JAVYAA010000008">
    <property type="protein sequence ID" value="MDT8979634.1"/>
    <property type="molecule type" value="Genomic_DNA"/>
</dbReference>
<dbReference type="PROSITE" id="PS51257">
    <property type="entry name" value="PROKAR_LIPOPROTEIN"/>
    <property type="match status" value="1"/>
</dbReference>
<dbReference type="Gene3D" id="3.40.190.10">
    <property type="entry name" value="Periplasmic binding protein-like II"/>
    <property type="match status" value="1"/>
</dbReference>
<gene>
    <name evidence="2" type="ORF">RQP50_25715</name>
</gene>
<feature type="chain" id="PRO_5042512728" evidence="1">
    <location>
        <begin position="19"/>
        <end position="465"/>
    </location>
</feature>
<comment type="caution">
    <text evidence="2">The sequence shown here is derived from an EMBL/GenBank/DDBJ whole genome shotgun (WGS) entry which is preliminary data.</text>
</comment>
<dbReference type="InterPro" id="IPR006059">
    <property type="entry name" value="SBP"/>
</dbReference>
<keyword evidence="3" id="KW-1185">Reference proteome</keyword>
<dbReference type="Proteomes" id="UP001250538">
    <property type="component" value="Unassembled WGS sequence"/>
</dbReference>
<dbReference type="AlphaFoldDB" id="A0AAJ2NBE4"/>
<sequence length="465" mass="53063">MSMSKVLTRAIVSMLVLAMMMAGCSSEKPLLEDLDKEKEVTLRILTNMDRMSFRNYYGGLFGIQYSNIDLELIPFDERYSSNLDSIVALEANISRVRPDVVFLSPDAYERLAVERKLYNLEPIIRQEQFDVDTFLPGLIDWIREKSGGALYGLAPSFMGKVLFYNADLFHQYGVELPHDGMTWDDVLKLAARFRNEGSSNDEVSGLYVWDIEAAIFDISTNLGLKLVDSKGERMLIQSESWKRVFSQTVEAIQNRDIRPQFSIANNGVIKEERSDLFLAGRAAMKLDWNMGVFSLQRGNIQGGNNHAFDWGVVTAPIDPFRPGETPYIQIPNIMAIPIEAEHKREAWEFIKFSNGPEKVERGLRNFPFEMLSRGLSKKTKDYNKLETFYKLRMSQERDSRPYPVNVPDSFTEPFDKLLNQVLTRMIRKDVTVEQGINELDIKGNELLKQARASQNGGGPTLNGYQ</sequence>
<proteinExistence type="predicted"/>
<name>A0AAJ2NBE4_9BACL</name>
<protein>
    <submittedName>
        <fullName evidence="2">ABC transporter substrate-binding protein</fullName>
    </submittedName>
</protein>
<accession>A0AAJ2NBE4</accession>
<reference evidence="3" key="1">
    <citation type="submission" date="2023-09" db="EMBL/GenBank/DDBJ databases">
        <title>Paenibacillus sp. chi10 Genome sequencing and assembly.</title>
        <authorList>
            <person name="Kim I."/>
        </authorList>
    </citation>
    <scope>NUCLEOTIDE SEQUENCE [LARGE SCALE GENOMIC DNA]</scope>
    <source>
        <strain evidence="3">chi10</strain>
    </source>
</reference>
<organism evidence="2 3">
    <name type="scientific">Paenibacillus suaedae</name>
    <dbReference type="NCBI Taxonomy" id="3077233"/>
    <lineage>
        <taxon>Bacteria</taxon>
        <taxon>Bacillati</taxon>
        <taxon>Bacillota</taxon>
        <taxon>Bacilli</taxon>
        <taxon>Bacillales</taxon>
        <taxon>Paenibacillaceae</taxon>
        <taxon>Paenibacillus</taxon>
    </lineage>
</organism>
<dbReference type="InterPro" id="IPR050490">
    <property type="entry name" value="Bact_solute-bd_prot1"/>
</dbReference>
<dbReference type="Pfam" id="PF13416">
    <property type="entry name" value="SBP_bac_8"/>
    <property type="match status" value="1"/>
</dbReference>
<dbReference type="SUPFAM" id="SSF53850">
    <property type="entry name" value="Periplasmic binding protein-like II"/>
    <property type="match status" value="1"/>
</dbReference>
<evidence type="ECO:0000313" key="2">
    <source>
        <dbReference type="EMBL" id="MDT8979634.1"/>
    </source>
</evidence>